<dbReference type="Proteomes" id="UP001500466">
    <property type="component" value="Unassembled WGS sequence"/>
</dbReference>
<name>A0ABP9HA19_9ACTN</name>
<protein>
    <recommendedName>
        <fullName evidence="4">Secreted protein</fullName>
    </recommendedName>
</protein>
<evidence type="ECO:0000313" key="2">
    <source>
        <dbReference type="EMBL" id="GAA4965183.1"/>
    </source>
</evidence>
<evidence type="ECO:0008006" key="4">
    <source>
        <dbReference type="Google" id="ProtNLM"/>
    </source>
</evidence>
<comment type="caution">
    <text evidence="2">The sequence shown here is derived from an EMBL/GenBank/DDBJ whole genome shotgun (WGS) entry which is preliminary data.</text>
</comment>
<keyword evidence="3" id="KW-1185">Reference proteome</keyword>
<organism evidence="2 3">
    <name type="scientific">Yinghuangia aomiensis</name>
    <dbReference type="NCBI Taxonomy" id="676205"/>
    <lineage>
        <taxon>Bacteria</taxon>
        <taxon>Bacillati</taxon>
        <taxon>Actinomycetota</taxon>
        <taxon>Actinomycetes</taxon>
        <taxon>Kitasatosporales</taxon>
        <taxon>Streptomycetaceae</taxon>
        <taxon>Yinghuangia</taxon>
    </lineage>
</organism>
<evidence type="ECO:0000313" key="3">
    <source>
        <dbReference type="Proteomes" id="UP001500466"/>
    </source>
</evidence>
<accession>A0ABP9HA19</accession>
<proteinExistence type="predicted"/>
<keyword evidence="1" id="KW-0732">Signal</keyword>
<reference evidence="3" key="1">
    <citation type="journal article" date="2019" name="Int. J. Syst. Evol. Microbiol.">
        <title>The Global Catalogue of Microorganisms (GCM) 10K type strain sequencing project: providing services to taxonomists for standard genome sequencing and annotation.</title>
        <authorList>
            <consortium name="The Broad Institute Genomics Platform"/>
            <consortium name="The Broad Institute Genome Sequencing Center for Infectious Disease"/>
            <person name="Wu L."/>
            <person name="Ma J."/>
        </authorList>
    </citation>
    <scope>NUCLEOTIDE SEQUENCE [LARGE SCALE GENOMIC DNA]</scope>
    <source>
        <strain evidence="3">JCM 17986</strain>
    </source>
</reference>
<sequence>MRKTTARVAKAAVSAGVALAAAVVMASPAHAASGKNAYAYVYGPDGKSTAAAWFETYGEHVDLYDDKADGKGVAFELQRRNSSGTWYTYASGYSNLGYGNGYKYYDYEIPEGAPIRIRACLQNGSTAPRTPCGAWAYGTA</sequence>
<dbReference type="EMBL" id="BAABHS010000010">
    <property type="protein sequence ID" value="GAA4965183.1"/>
    <property type="molecule type" value="Genomic_DNA"/>
</dbReference>
<feature type="chain" id="PRO_5047123343" description="Secreted protein" evidence="1">
    <location>
        <begin position="32"/>
        <end position="140"/>
    </location>
</feature>
<evidence type="ECO:0000256" key="1">
    <source>
        <dbReference type="SAM" id="SignalP"/>
    </source>
</evidence>
<gene>
    <name evidence="2" type="ORF">GCM10023205_31850</name>
</gene>
<feature type="signal peptide" evidence="1">
    <location>
        <begin position="1"/>
        <end position="31"/>
    </location>
</feature>
<dbReference type="RefSeq" id="WP_345676130.1">
    <property type="nucleotide sequence ID" value="NZ_BAABHS010000010.1"/>
</dbReference>